<keyword evidence="3" id="KW-0520">NAD</keyword>
<dbReference type="InterPro" id="IPR055170">
    <property type="entry name" value="GFO_IDH_MocA-like_dom"/>
</dbReference>
<dbReference type="InterPro" id="IPR036291">
    <property type="entry name" value="NAD(P)-bd_dom_sf"/>
</dbReference>
<evidence type="ECO:0000256" key="1">
    <source>
        <dbReference type="ARBA" id="ARBA00010928"/>
    </source>
</evidence>
<dbReference type="EMBL" id="PGFH01000001">
    <property type="protein sequence ID" value="PJJ81708.1"/>
    <property type="molecule type" value="Genomic_DNA"/>
</dbReference>
<dbReference type="GO" id="GO:0005737">
    <property type="term" value="C:cytoplasm"/>
    <property type="evidence" value="ECO:0007669"/>
    <property type="project" value="TreeGrafter"/>
</dbReference>
<name>A0A2M9D7T9_9MICO</name>
<dbReference type="Proteomes" id="UP000231742">
    <property type="component" value="Unassembled WGS sequence"/>
</dbReference>
<gene>
    <name evidence="6" type="ORF">CLV85_0887</name>
</gene>
<dbReference type="PANTHER" id="PTHR42840:SF3">
    <property type="entry name" value="BINDING ROSSMANN FOLD OXIDOREDUCTASE, PUTATIVE (AFU_ORTHOLOGUE AFUA_2G10240)-RELATED"/>
    <property type="match status" value="1"/>
</dbReference>
<dbReference type="GO" id="GO:0000166">
    <property type="term" value="F:nucleotide binding"/>
    <property type="evidence" value="ECO:0007669"/>
    <property type="project" value="InterPro"/>
</dbReference>
<proteinExistence type="inferred from homology"/>
<evidence type="ECO:0000313" key="6">
    <source>
        <dbReference type="EMBL" id="PJJ81708.1"/>
    </source>
</evidence>
<dbReference type="SUPFAM" id="SSF55347">
    <property type="entry name" value="Glyceraldehyde-3-phosphate dehydrogenase-like, C-terminal domain"/>
    <property type="match status" value="1"/>
</dbReference>
<protein>
    <submittedName>
        <fullName evidence="6">Putative dehydrogenase</fullName>
    </submittedName>
</protein>
<evidence type="ECO:0000313" key="7">
    <source>
        <dbReference type="Proteomes" id="UP000231742"/>
    </source>
</evidence>
<dbReference type="Pfam" id="PF01408">
    <property type="entry name" value="GFO_IDH_MocA"/>
    <property type="match status" value="1"/>
</dbReference>
<keyword evidence="7" id="KW-1185">Reference proteome</keyword>
<organism evidence="6 7">
    <name type="scientific">Salinibacterium amurskyense</name>
    <dbReference type="NCBI Taxonomy" id="205941"/>
    <lineage>
        <taxon>Bacteria</taxon>
        <taxon>Bacillati</taxon>
        <taxon>Actinomycetota</taxon>
        <taxon>Actinomycetes</taxon>
        <taxon>Micrococcales</taxon>
        <taxon>Microbacteriaceae</taxon>
        <taxon>Salinibacterium</taxon>
    </lineage>
</organism>
<evidence type="ECO:0000259" key="5">
    <source>
        <dbReference type="Pfam" id="PF22725"/>
    </source>
</evidence>
<dbReference type="InterPro" id="IPR000683">
    <property type="entry name" value="Gfo/Idh/MocA-like_OxRdtase_N"/>
</dbReference>
<feature type="domain" description="GFO/IDH/MocA-like oxidoreductase" evidence="5">
    <location>
        <begin position="140"/>
        <end position="259"/>
    </location>
</feature>
<dbReference type="AlphaFoldDB" id="A0A2M9D7T9"/>
<evidence type="ECO:0000256" key="3">
    <source>
        <dbReference type="ARBA" id="ARBA00023027"/>
    </source>
</evidence>
<dbReference type="OrthoDB" id="9815825at2"/>
<dbReference type="SUPFAM" id="SSF51735">
    <property type="entry name" value="NAD(P)-binding Rossmann-fold domains"/>
    <property type="match status" value="1"/>
</dbReference>
<dbReference type="Pfam" id="PF22725">
    <property type="entry name" value="GFO_IDH_MocA_C3"/>
    <property type="match status" value="1"/>
</dbReference>
<dbReference type="Gene3D" id="3.30.360.10">
    <property type="entry name" value="Dihydrodipicolinate Reductase, domain 2"/>
    <property type="match status" value="1"/>
</dbReference>
<comment type="similarity">
    <text evidence="1">Belongs to the Gfo/Idh/MocA family.</text>
</comment>
<reference evidence="6 7" key="1">
    <citation type="submission" date="2017-11" db="EMBL/GenBank/DDBJ databases">
        <title>Genomic Encyclopedia of Archaeal and Bacterial Type Strains, Phase II (KMG-II): From Individual Species to Whole Genera.</title>
        <authorList>
            <person name="Goeker M."/>
        </authorList>
    </citation>
    <scope>NUCLEOTIDE SEQUENCE [LARGE SCALE GENOMIC DNA]</scope>
    <source>
        <strain evidence="6 7">DSM 16400</strain>
    </source>
</reference>
<dbReference type="Gene3D" id="3.40.50.720">
    <property type="entry name" value="NAD(P)-binding Rossmann-like Domain"/>
    <property type="match status" value="1"/>
</dbReference>
<accession>A0A2M9D7T9</accession>
<evidence type="ECO:0000256" key="2">
    <source>
        <dbReference type="ARBA" id="ARBA00023002"/>
    </source>
</evidence>
<keyword evidence="2" id="KW-0560">Oxidoreductase</keyword>
<dbReference type="PANTHER" id="PTHR42840">
    <property type="entry name" value="NAD(P)-BINDING ROSSMANN-FOLD SUPERFAMILY PROTEIN-RELATED"/>
    <property type="match status" value="1"/>
</dbReference>
<feature type="domain" description="Gfo/Idh/MocA-like oxidoreductase N-terminal" evidence="4">
    <location>
        <begin position="12"/>
        <end position="124"/>
    </location>
</feature>
<comment type="caution">
    <text evidence="6">The sequence shown here is derived from an EMBL/GenBank/DDBJ whole genome shotgun (WGS) entry which is preliminary data.</text>
</comment>
<dbReference type="GO" id="GO:0006740">
    <property type="term" value="P:NADPH regeneration"/>
    <property type="evidence" value="ECO:0007669"/>
    <property type="project" value="TreeGrafter"/>
</dbReference>
<dbReference type="GO" id="GO:0016491">
    <property type="term" value="F:oxidoreductase activity"/>
    <property type="evidence" value="ECO:0007669"/>
    <property type="project" value="UniProtKB-KW"/>
</dbReference>
<dbReference type="RefSeq" id="WP_100388368.1">
    <property type="nucleotide sequence ID" value="NZ_BMZU01000001.1"/>
</dbReference>
<evidence type="ECO:0000259" key="4">
    <source>
        <dbReference type="Pfam" id="PF01408"/>
    </source>
</evidence>
<sequence length="354" mass="37728">MTGRLGTGAPVRLGIVGAGFVADFYLRALGSIRGHDVTVVAARSAESGAAFAERFGIPVVVSTVAELVERDDVDIVIVALPQDQHVAVVTAAAAAGKGIICTKPLGRNSAEAAECLRLVREAGVWHAYAETEVFAPGLVKAKELVDAGAVGRVTSVRARESHGHPHKHARDVSRSGGGPLRALGCHCVAIGRWFIGYDTAPKEVFAWGARLSRDDVETEDTAVALIRFEDDRMAQVEVSWGHIAGLDVRNEIHGTAGWIGTDETGETGIRAFAGKPADYVVEKAGAATGWITPVPDEPWVYGYHGELTHFVECYRAGVEPRQTFVDGYIDNAIIDAAYRSMESGTWVPIDMSAV</sequence>